<gene>
    <name evidence="2" type="ORF">FY036_10850</name>
</gene>
<keyword evidence="3" id="KW-1185">Reference proteome</keyword>
<sequence length="82" mass="8591">MIVIKASGSNDVKTLRKLARSLSAEPAEVSVEDLAPPAPTTRKASKPSVSTLPGATISEQTRQAILSLQPVDVEASGEYELS</sequence>
<feature type="region of interest" description="Disordered" evidence="1">
    <location>
        <begin position="26"/>
        <end position="56"/>
    </location>
</feature>
<dbReference type="EMBL" id="VSZS01000062">
    <property type="protein sequence ID" value="TYR32305.1"/>
    <property type="molecule type" value="Genomic_DNA"/>
</dbReference>
<evidence type="ECO:0000313" key="3">
    <source>
        <dbReference type="Proteomes" id="UP000323258"/>
    </source>
</evidence>
<evidence type="ECO:0000256" key="1">
    <source>
        <dbReference type="SAM" id="MobiDB-lite"/>
    </source>
</evidence>
<dbReference type="AlphaFoldDB" id="A0A5D4GYF6"/>
<dbReference type="RefSeq" id="WP_148914751.1">
    <property type="nucleotide sequence ID" value="NZ_VSZS01000062.1"/>
</dbReference>
<accession>A0A5D4GYF6</accession>
<reference evidence="2 3" key="2">
    <citation type="submission" date="2019-09" db="EMBL/GenBank/DDBJ databases">
        <title>Mesorhizobium sp. MaA-C15 isolated from Microcystis aeruginosa.</title>
        <authorList>
            <person name="Jeong S.E."/>
            <person name="Jin H.M."/>
            <person name="Jeon C.O."/>
        </authorList>
    </citation>
    <scope>NUCLEOTIDE SEQUENCE [LARGE SCALE GENOMIC DNA]</scope>
    <source>
        <strain evidence="2 3">MaA-C15</strain>
    </source>
</reference>
<name>A0A5D4GYF6_9HYPH</name>
<evidence type="ECO:0000313" key="2">
    <source>
        <dbReference type="EMBL" id="TYR32305.1"/>
    </source>
</evidence>
<feature type="compositionally biased region" description="Polar residues" evidence="1">
    <location>
        <begin position="47"/>
        <end position="56"/>
    </location>
</feature>
<dbReference type="Proteomes" id="UP000323258">
    <property type="component" value="Unassembled WGS sequence"/>
</dbReference>
<comment type="caution">
    <text evidence="2">The sequence shown here is derived from an EMBL/GenBank/DDBJ whole genome shotgun (WGS) entry which is preliminary data.</text>
</comment>
<proteinExistence type="predicted"/>
<organism evidence="2 3">
    <name type="scientific">Neoaquamicrobium microcysteis</name>
    <dbReference type="NCBI Taxonomy" id="2682781"/>
    <lineage>
        <taxon>Bacteria</taxon>
        <taxon>Pseudomonadati</taxon>
        <taxon>Pseudomonadota</taxon>
        <taxon>Alphaproteobacteria</taxon>
        <taxon>Hyphomicrobiales</taxon>
        <taxon>Phyllobacteriaceae</taxon>
        <taxon>Neoaquamicrobium</taxon>
    </lineage>
</organism>
<reference evidence="2 3" key="1">
    <citation type="submission" date="2019-08" db="EMBL/GenBank/DDBJ databases">
        <authorList>
            <person name="Seo Y.L."/>
        </authorList>
    </citation>
    <scope>NUCLEOTIDE SEQUENCE [LARGE SCALE GENOMIC DNA]</scope>
    <source>
        <strain evidence="2 3">MaA-C15</strain>
    </source>
</reference>
<dbReference type="OrthoDB" id="9931400at2"/>
<protein>
    <submittedName>
        <fullName evidence="2">Uncharacterized protein</fullName>
    </submittedName>
</protein>